<accession>A0A1R3GTP0</accession>
<evidence type="ECO:0000256" key="1">
    <source>
        <dbReference type="SAM" id="Phobius"/>
    </source>
</evidence>
<keyword evidence="1" id="KW-0812">Transmembrane</keyword>
<keyword evidence="1" id="KW-1133">Transmembrane helix</keyword>
<gene>
    <name evidence="2" type="ORF">COLO4_33432</name>
</gene>
<dbReference type="Proteomes" id="UP000187203">
    <property type="component" value="Unassembled WGS sequence"/>
</dbReference>
<evidence type="ECO:0000313" key="2">
    <source>
        <dbReference type="EMBL" id="OMO61442.1"/>
    </source>
</evidence>
<feature type="transmembrane region" description="Helical" evidence="1">
    <location>
        <begin position="76"/>
        <end position="96"/>
    </location>
</feature>
<evidence type="ECO:0000313" key="3">
    <source>
        <dbReference type="Proteomes" id="UP000187203"/>
    </source>
</evidence>
<dbReference type="AlphaFoldDB" id="A0A1R3GTP0"/>
<proteinExistence type="predicted"/>
<comment type="caution">
    <text evidence="2">The sequence shown here is derived from an EMBL/GenBank/DDBJ whole genome shotgun (WGS) entry which is preliminary data.</text>
</comment>
<keyword evidence="1" id="KW-0472">Membrane</keyword>
<feature type="transmembrane region" description="Helical" evidence="1">
    <location>
        <begin position="34"/>
        <end position="56"/>
    </location>
</feature>
<protein>
    <submittedName>
        <fullName evidence="2">Uncharacterized protein</fullName>
    </submittedName>
</protein>
<name>A0A1R3GTP0_9ROSI</name>
<keyword evidence="3" id="KW-1185">Reference proteome</keyword>
<organism evidence="2 3">
    <name type="scientific">Corchorus olitorius</name>
    <dbReference type="NCBI Taxonomy" id="93759"/>
    <lineage>
        <taxon>Eukaryota</taxon>
        <taxon>Viridiplantae</taxon>
        <taxon>Streptophyta</taxon>
        <taxon>Embryophyta</taxon>
        <taxon>Tracheophyta</taxon>
        <taxon>Spermatophyta</taxon>
        <taxon>Magnoliopsida</taxon>
        <taxon>eudicotyledons</taxon>
        <taxon>Gunneridae</taxon>
        <taxon>Pentapetalae</taxon>
        <taxon>rosids</taxon>
        <taxon>malvids</taxon>
        <taxon>Malvales</taxon>
        <taxon>Malvaceae</taxon>
        <taxon>Grewioideae</taxon>
        <taxon>Apeibeae</taxon>
        <taxon>Corchorus</taxon>
    </lineage>
</organism>
<dbReference type="EMBL" id="AWUE01021643">
    <property type="protein sequence ID" value="OMO61442.1"/>
    <property type="molecule type" value="Genomic_DNA"/>
</dbReference>
<sequence>MSQFSAAESAVNQFLLPILSMSISGIKPCEGLRLAFIPSLCPFCLVSLLFFCPIGTSLKFFFSHCRLLLLTCEGMSWQGMFNVPVSLLILVLIVLLQGPN</sequence>
<reference evidence="3" key="1">
    <citation type="submission" date="2013-09" db="EMBL/GenBank/DDBJ databases">
        <title>Corchorus olitorius genome sequencing.</title>
        <authorList>
            <person name="Alam M."/>
            <person name="Haque M.S."/>
            <person name="Islam M.S."/>
            <person name="Emdad E.M."/>
            <person name="Islam M.M."/>
            <person name="Ahmed B."/>
            <person name="Halim A."/>
            <person name="Hossen Q.M.M."/>
            <person name="Hossain M.Z."/>
            <person name="Ahmed R."/>
            <person name="Khan M.M."/>
            <person name="Islam R."/>
            <person name="Rashid M.M."/>
            <person name="Khan S.A."/>
            <person name="Rahman M.S."/>
            <person name="Alam M."/>
            <person name="Yahiya A.S."/>
            <person name="Khan M.S."/>
            <person name="Azam M.S."/>
            <person name="Haque T."/>
            <person name="Lashkar M.Z.H."/>
            <person name="Akhand A.I."/>
            <person name="Morshed G."/>
            <person name="Roy S."/>
            <person name="Uddin K.S."/>
            <person name="Rabeya T."/>
            <person name="Hossain A.S."/>
            <person name="Chowdhury A."/>
            <person name="Snigdha A.R."/>
            <person name="Mortoza M.S."/>
            <person name="Matin S.A."/>
            <person name="Hoque S.M.E."/>
            <person name="Islam M.K."/>
            <person name="Roy D.K."/>
            <person name="Haider R."/>
            <person name="Moosa M.M."/>
            <person name="Elias S.M."/>
            <person name="Hasan A.M."/>
            <person name="Jahan S."/>
            <person name="Shafiuddin M."/>
            <person name="Mahmood N."/>
            <person name="Shommy N.S."/>
        </authorList>
    </citation>
    <scope>NUCLEOTIDE SEQUENCE [LARGE SCALE GENOMIC DNA]</scope>
    <source>
        <strain evidence="3">cv. O-4</strain>
    </source>
</reference>